<dbReference type="InterPro" id="IPR021109">
    <property type="entry name" value="Peptidase_aspartic_dom_sf"/>
</dbReference>
<dbReference type="AlphaFoldDB" id="A0A5K1JVH9"/>
<feature type="region of interest" description="Disordered" evidence="1">
    <location>
        <begin position="51"/>
        <end position="100"/>
    </location>
</feature>
<protein>
    <submittedName>
        <fullName evidence="2">Di/tri peptide transporter 2</fullName>
    </submittedName>
</protein>
<gene>
    <name evidence="2" type="primary">Q6Y392</name>
</gene>
<feature type="compositionally biased region" description="Low complexity" evidence="1">
    <location>
        <begin position="61"/>
        <end position="87"/>
    </location>
</feature>
<feature type="region of interest" description="Disordered" evidence="1">
    <location>
        <begin position="1"/>
        <end position="27"/>
    </location>
</feature>
<feature type="compositionally biased region" description="Basic and acidic residues" evidence="1">
    <location>
        <begin position="8"/>
        <end position="27"/>
    </location>
</feature>
<feature type="compositionally biased region" description="Low complexity" evidence="1">
    <location>
        <begin position="243"/>
        <end position="254"/>
    </location>
</feature>
<feature type="compositionally biased region" description="Basic and acidic residues" evidence="1">
    <location>
        <begin position="329"/>
        <end position="339"/>
    </location>
</feature>
<proteinExistence type="predicted"/>
<accession>A0A5K1JVH9</accession>
<sequence length="736" mass="81097">MSSLQRLRPREDEPRHAGLLDHENVDDVYKTPLDTADCIYWFVKDDFVLVVPDPDPPSESPPAEIASVESSPRSTAGDSDSTNSESDASSEEGPGGESYDVARFRVDSHVDIGGASYEMSLSVDAGIEGHFPSRSSIDGANLGTFPMGESARASSSGVTSRVLQAADTTQSLNLTYAVLSSNATEHIQVRGHIRLDPSSGASRVAVAPSDVAVMITEPLQGEASKNSEAEGAGRPQTVECQTSPESPSEGVSSPTAHLAQESTEATVTGVQSLSGTGEAEVRASTEDVLEPTVSSSEHRTEGGSQQQLSQSPAPSTMRPLRTLPPGAAEDMKDTQDVRYGDNGNVRIGRWSIQDASAPFEFPSWCWNRNAESATFIELPRILAHRVNSNIVEQQWDGNFGLAIPGLDVSWAILQTFYDVLQHNDNVRVDKPWIMTIRLLWPQDQSHSSEKGKGRASDDRVFVYFGDGEPCAMISSVDHDAEPVAPQWGPRIPVWPRSPANDIYTCWQLRLLSMTLLKPLRDDPDYTDDSHWEAIAIEMPTNINSGYAGVEIVLDTCSSHSYFPSEVIDNIVHLWLKDARTLQQSTRDSPKVIYVQQPEDYENFDIVFKFLGSDHEVVNFRCGARDFLISPYNVDGRGYFCPFAELQAINHMIVPYEACTLGTNFFWSAMTRLVAPLHDGTKGGWDLSRAERPYVQLAPQRIVLDGRKVAGPRDIKIYEEHPPWFQPGRHEPMHMAH</sequence>
<reference evidence="2" key="1">
    <citation type="submission" date="2019-10" db="EMBL/GenBank/DDBJ databases">
        <authorList>
            <person name="Nor Muhammad N."/>
        </authorList>
    </citation>
    <scope>NUCLEOTIDE SEQUENCE</scope>
</reference>
<name>A0A5K1JVH9_9APHY</name>
<evidence type="ECO:0000313" key="2">
    <source>
        <dbReference type="EMBL" id="VWO96002.1"/>
    </source>
</evidence>
<evidence type="ECO:0000256" key="1">
    <source>
        <dbReference type="SAM" id="MobiDB-lite"/>
    </source>
</evidence>
<feature type="region of interest" description="Disordered" evidence="1">
    <location>
        <begin position="221"/>
        <end position="339"/>
    </location>
</feature>
<dbReference type="SUPFAM" id="SSF50630">
    <property type="entry name" value="Acid proteases"/>
    <property type="match status" value="1"/>
</dbReference>
<organism evidence="2">
    <name type="scientific">Ganoderma boninense</name>
    <dbReference type="NCBI Taxonomy" id="34458"/>
    <lineage>
        <taxon>Eukaryota</taxon>
        <taxon>Fungi</taxon>
        <taxon>Dikarya</taxon>
        <taxon>Basidiomycota</taxon>
        <taxon>Agaricomycotina</taxon>
        <taxon>Agaricomycetes</taxon>
        <taxon>Polyporales</taxon>
        <taxon>Polyporaceae</taxon>
        <taxon>Ganoderma</taxon>
    </lineage>
</organism>
<feature type="compositionally biased region" description="Polar residues" evidence="1">
    <location>
        <begin position="260"/>
        <end position="275"/>
    </location>
</feature>
<dbReference type="EMBL" id="LR725287">
    <property type="protein sequence ID" value="VWO96002.1"/>
    <property type="molecule type" value="Genomic_DNA"/>
</dbReference>
<dbReference type="Gene3D" id="2.40.70.10">
    <property type="entry name" value="Acid Proteases"/>
    <property type="match status" value="1"/>
</dbReference>
<feature type="compositionally biased region" description="Low complexity" evidence="1">
    <location>
        <begin position="304"/>
        <end position="315"/>
    </location>
</feature>